<dbReference type="Pfam" id="PF12728">
    <property type="entry name" value="HTH_17"/>
    <property type="match status" value="1"/>
</dbReference>
<accession>A0A1J7CCP5</accession>
<dbReference type="InterPro" id="IPR041657">
    <property type="entry name" value="HTH_17"/>
</dbReference>
<dbReference type="RefSeq" id="WP_071654511.1">
    <property type="nucleotide sequence ID" value="NZ_MLCF01000002.1"/>
</dbReference>
<proteinExistence type="predicted"/>
<reference evidence="2 3" key="1">
    <citation type="submission" date="2016-10" db="EMBL/GenBank/DDBJ databases">
        <title>Genome sequence of Streptomyces gilvigriseus MUSC 26.</title>
        <authorList>
            <person name="Lee L.-H."/>
            <person name="Ser H.-L."/>
        </authorList>
    </citation>
    <scope>NUCLEOTIDE SEQUENCE [LARGE SCALE GENOMIC DNA]</scope>
    <source>
        <strain evidence="2 3">MUSC 26</strain>
    </source>
</reference>
<comment type="caution">
    <text evidence="2">The sequence shown here is derived from an EMBL/GenBank/DDBJ whole genome shotgun (WGS) entry which is preliminary data.</text>
</comment>
<dbReference type="EMBL" id="MLCF01000002">
    <property type="protein sequence ID" value="OIV39312.1"/>
    <property type="molecule type" value="Genomic_DNA"/>
</dbReference>
<sequence>MPNLPQGPHRRFNRALHQLHLAAGRPSLSAISQVCVYQRSAISTAMSSTVIPSWTVVDALVTALVELAPIALDRDEHIKDLHQLWMAAASHQHGDLQDEDPQDDDLDASATSPLGRAMAHADPLLTVKQVAARLGVETARVKWMLLRHELPYYQVSKRIKKVAESAVDDYLRRRDLGA</sequence>
<name>A0A1J7CCP5_9ACTN</name>
<evidence type="ECO:0000313" key="2">
    <source>
        <dbReference type="EMBL" id="OIV39312.1"/>
    </source>
</evidence>
<dbReference type="AlphaFoldDB" id="A0A1J7CCP5"/>
<evidence type="ECO:0000259" key="1">
    <source>
        <dbReference type="Pfam" id="PF12728"/>
    </source>
</evidence>
<protein>
    <recommendedName>
        <fullName evidence="1">Helix-turn-helix domain-containing protein</fullName>
    </recommendedName>
</protein>
<evidence type="ECO:0000313" key="3">
    <source>
        <dbReference type="Proteomes" id="UP000243342"/>
    </source>
</evidence>
<keyword evidence="3" id="KW-1185">Reference proteome</keyword>
<organism evidence="2 3">
    <name type="scientific">Mangrovactinospora gilvigrisea</name>
    <dbReference type="NCBI Taxonomy" id="1428644"/>
    <lineage>
        <taxon>Bacteria</taxon>
        <taxon>Bacillati</taxon>
        <taxon>Actinomycetota</taxon>
        <taxon>Actinomycetes</taxon>
        <taxon>Kitasatosporales</taxon>
        <taxon>Streptomycetaceae</taxon>
        <taxon>Mangrovactinospora</taxon>
    </lineage>
</organism>
<dbReference type="Proteomes" id="UP000243342">
    <property type="component" value="Unassembled WGS sequence"/>
</dbReference>
<gene>
    <name evidence="2" type="ORF">BIV57_00215</name>
</gene>
<feature type="domain" description="Helix-turn-helix" evidence="1">
    <location>
        <begin position="124"/>
        <end position="174"/>
    </location>
</feature>